<keyword evidence="2" id="KW-0255">Endonuclease</keyword>
<dbReference type="CDD" id="cd06260">
    <property type="entry name" value="DUF820-like"/>
    <property type="match status" value="1"/>
</dbReference>
<accession>A0A7W9PMF0</accession>
<keyword evidence="2" id="KW-0540">Nuclease</keyword>
<dbReference type="Gene3D" id="3.90.1570.10">
    <property type="entry name" value="tt1808, chain A"/>
    <property type="match status" value="1"/>
</dbReference>
<name>A0A7W9PMF0_9NOCA</name>
<evidence type="ECO:0000259" key="1">
    <source>
        <dbReference type="Pfam" id="PF05685"/>
    </source>
</evidence>
<sequence>MSTPHVERPNLPEYMTWEELERLPDEIAGQIELWDGRVVWVRRGPAEHQDCSVELRSALRRCARDHMSNHPEHCWRATTGTNVFFGATGKSDFVTPDFLVYHCLERRYQEIRATDVYIAGEVLSPSNTERDIEAKKTRYAGAGIPWYWEVLLGTERPISIVRAYALETGHGRLPAGVSPLRPANYVVAGEWASAQTDGITFDFPFPIRIPWSELEF</sequence>
<dbReference type="EMBL" id="JACHIT010000002">
    <property type="protein sequence ID" value="MBB5918851.1"/>
    <property type="molecule type" value="Genomic_DNA"/>
</dbReference>
<keyword evidence="2" id="KW-0378">Hydrolase</keyword>
<evidence type="ECO:0000313" key="2">
    <source>
        <dbReference type="EMBL" id="MBB5918851.1"/>
    </source>
</evidence>
<dbReference type="RefSeq" id="WP_040751760.1">
    <property type="nucleotide sequence ID" value="NZ_JACHIT010000002.1"/>
</dbReference>
<evidence type="ECO:0000313" key="3">
    <source>
        <dbReference type="Proteomes" id="UP000540412"/>
    </source>
</evidence>
<gene>
    <name evidence="2" type="ORF">BJY24_007763</name>
</gene>
<dbReference type="Proteomes" id="UP000540412">
    <property type="component" value="Unassembled WGS sequence"/>
</dbReference>
<dbReference type="InterPro" id="IPR012296">
    <property type="entry name" value="Nuclease_put_TT1808"/>
</dbReference>
<reference evidence="2 3" key="1">
    <citation type="submission" date="2020-08" db="EMBL/GenBank/DDBJ databases">
        <title>Sequencing the genomes of 1000 actinobacteria strains.</title>
        <authorList>
            <person name="Klenk H.-P."/>
        </authorList>
    </citation>
    <scope>NUCLEOTIDE SEQUENCE [LARGE SCALE GENOMIC DNA]</scope>
    <source>
        <strain evidence="2 3">DSM 43582</strain>
    </source>
</reference>
<dbReference type="SUPFAM" id="SSF52980">
    <property type="entry name" value="Restriction endonuclease-like"/>
    <property type="match status" value="1"/>
</dbReference>
<dbReference type="InterPro" id="IPR008538">
    <property type="entry name" value="Uma2"/>
</dbReference>
<dbReference type="Pfam" id="PF05685">
    <property type="entry name" value="Uma2"/>
    <property type="match status" value="1"/>
</dbReference>
<organism evidence="2 3">
    <name type="scientific">Nocardia transvalensis</name>
    <dbReference type="NCBI Taxonomy" id="37333"/>
    <lineage>
        <taxon>Bacteria</taxon>
        <taxon>Bacillati</taxon>
        <taxon>Actinomycetota</taxon>
        <taxon>Actinomycetes</taxon>
        <taxon>Mycobacteriales</taxon>
        <taxon>Nocardiaceae</taxon>
        <taxon>Nocardia</taxon>
    </lineage>
</organism>
<dbReference type="GO" id="GO:0004519">
    <property type="term" value="F:endonuclease activity"/>
    <property type="evidence" value="ECO:0007669"/>
    <property type="project" value="UniProtKB-KW"/>
</dbReference>
<dbReference type="InterPro" id="IPR011335">
    <property type="entry name" value="Restrct_endonuc-II-like"/>
</dbReference>
<proteinExistence type="predicted"/>
<feature type="domain" description="Putative restriction endonuclease" evidence="1">
    <location>
        <begin position="17"/>
        <end position="150"/>
    </location>
</feature>
<comment type="caution">
    <text evidence="2">The sequence shown here is derived from an EMBL/GenBank/DDBJ whole genome shotgun (WGS) entry which is preliminary data.</text>
</comment>
<protein>
    <submittedName>
        <fullName evidence="2">Uma2 family endonuclease</fullName>
    </submittedName>
</protein>
<keyword evidence="3" id="KW-1185">Reference proteome</keyword>
<dbReference type="AlphaFoldDB" id="A0A7W9PMF0"/>